<dbReference type="Proteomes" id="UP000320393">
    <property type="component" value="Unassembled WGS sequence"/>
</dbReference>
<dbReference type="AlphaFoldDB" id="A0A537LVK9"/>
<feature type="domain" description="Amidohydrolase-related" evidence="2">
    <location>
        <begin position="57"/>
        <end position="433"/>
    </location>
</feature>
<dbReference type="GO" id="GO:0005737">
    <property type="term" value="C:cytoplasm"/>
    <property type="evidence" value="ECO:0007669"/>
    <property type="project" value="TreeGrafter"/>
</dbReference>
<accession>A0A537LVK9</accession>
<dbReference type="SUPFAM" id="SSF51338">
    <property type="entry name" value="Composite domain of metallo-dependent hydrolases"/>
    <property type="match status" value="1"/>
</dbReference>
<dbReference type="InterPro" id="IPR050138">
    <property type="entry name" value="DHOase/Allantoinase_Hydrolase"/>
</dbReference>
<reference evidence="3 4" key="1">
    <citation type="journal article" date="2019" name="Nat. Microbiol.">
        <title>Mediterranean grassland soil C-N compound turnover is dependent on rainfall and depth, and is mediated by genomically divergent microorganisms.</title>
        <authorList>
            <person name="Diamond S."/>
            <person name="Andeer P.F."/>
            <person name="Li Z."/>
            <person name="Crits-Christoph A."/>
            <person name="Burstein D."/>
            <person name="Anantharaman K."/>
            <person name="Lane K.R."/>
            <person name="Thomas B.C."/>
            <person name="Pan C."/>
            <person name="Northen T.R."/>
            <person name="Banfield J.F."/>
        </authorList>
    </citation>
    <scope>NUCLEOTIDE SEQUENCE [LARGE SCALE GENOMIC DNA]</scope>
    <source>
        <strain evidence="3">NP_5</strain>
    </source>
</reference>
<comment type="caution">
    <text evidence="3">The sequence shown here is derived from an EMBL/GenBank/DDBJ whole genome shotgun (WGS) entry which is preliminary data.</text>
</comment>
<dbReference type="GO" id="GO:0006145">
    <property type="term" value="P:purine nucleobase catabolic process"/>
    <property type="evidence" value="ECO:0007669"/>
    <property type="project" value="TreeGrafter"/>
</dbReference>
<comment type="similarity">
    <text evidence="1">Belongs to the metallo-dependent hydrolases superfamily. Hydantoinase/dihydropyrimidinase family.</text>
</comment>
<dbReference type="Gene3D" id="2.30.40.10">
    <property type="entry name" value="Urease, subunit C, domain 1"/>
    <property type="match status" value="1"/>
</dbReference>
<gene>
    <name evidence="3" type="ORF">E6H02_06300</name>
</gene>
<dbReference type="InterPro" id="IPR006680">
    <property type="entry name" value="Amidohydro-rel"/>
</dbReference>
<dbReference type="GO" id="GO:0004038">
    <property type="term" value="F:allantoinase activity"/>
    <property type="evidence" value="ECO:0007669"/>
    <property type="project" value="TreeGrafter"/>
</dbReference>
<dbReference type="Pfam" id="PF01979">
    <property type="entry name" value="Amidohydro_1"/>
    <property type="match status" value="1"/>
</dbReference>
<sequence length="464" mass="49376">MPQTPEFDLVVSGRVVLPEQVLEGGYVAVRDGRIVAIGQAGGALPGARRVVRAEHAFVLPGVVDTHVHTRSEPAEGITRCTEAAVAGGVTTIVDMPYDVPAAVPDLETFTEKVAAVNAQAVGDVALYGTIRKEGGLDEIERIAGAGACAFKVATYEADPVRFPRIPDGELLAAFHRIGATGLPVAVHCENQDIVDRNVARADPAGRTDPLAHGRSRPPVSETEAVGRVLELAYGTPVHVHIVHASVPRSFDLVHRYRQDGVRATAETCIQYLVLDETAVPRLGALAKINPPLRGREHVDGLWRYLAAGRIDQVTSDHAPWALSRKSDPDIFRNASGAPGVETLLPLLYHFGVASGRISILDLAALLAERPARNFGLFPRKGCLAPGADADITVLDPDPAWTVRARNLHSGAGWSPFEGLEVRGRVAQTFVRGRAAYEDGAVVARPGDGRFIPPAGWAPPSGLGR</sequence>
<dbReference type="PANTHER" id="PTHR43668:SF2">
    <property type="entry name" value="ALLANTOINASE"/>
    <property type="match status" value="1"/>
</dbReference>
<protein>
    <recommendedName>
        <fullName evidence="2">Amidohydrolase-related domain-containing protein</fullName>
    </recommendedName>
</protein>
<evidence type="ECO:0000313" key="3">
    <source>
        <dbReference type="EMBL" id="TMJ12043.1"/>
    </source>
</evidence>
<dbReference type="Gene3D" id="3.20.20.140">
    <property type="entry name" value="Metal-dependent hydrolases"/>
    <property type="match status" value="1"/>
</dbReference>
<dbReference type="InterPro" id="IPR011059">
    <property type="entry name" value="Metal-dep_hydrolase_composite"/>
</dbReference>
<name>A0A537LVK9_9BACT</name>
<proteinExistence type="inferred from homology"/>
<dbReference type="InterPro" id="IPR032466">
    <property type="entry name" value="Metal_Hydrolase"/>
</dbReference>
<dbReference type="FunFam" id="3.20.20.140:FF:000174">
    <property type="entry name" value="Dihydropyrimidinase-related protein 2"/>
    <property type="match status" value="1"/>
</dbReference>
<dbReference type="SUPFAM" id="SSF51556">
    <property type="entry name" value="Metallo-dependent hydrolases"/>
    <property type="match status" value="1"/>
</dbReference>
<dbReference type="EMBL" id="VBAM01000199">
    <property type="protein sequence ID" value="TMJ12043.1"/>
    <property type="molecule type" value="Genomic_DNA"/>
</dbReference>
<dbReference type="NCBIfam" id="TIGR00857">
    <property type="entry name" value="pyrC_multi"/>
    <property type="match status" value="1"/>
</dbReference>
<evidence type="ECO:0000259" key="2">
    <source>
        <dbReference type="Pfam" id="PF01979"/>
    </source>
</evidence>
<dbReference type="PANTHER" id="PTHR43668">
    <property type="entry name" value="ALLANTOINASE"/>
    <property type="match status" value="1"/>
</dbReference>
<evidence type="ECO:0000256" key="1">
    <source>
        <dbReference type="ARBA" id="ARBA00008829"/>
    </source>
</evidence>
<evidence type="ECO:0000313" key="4">
    <source>
        <dbReference type="Proteomes" id="UP000320393"/>
    </source>
</evidence>
<organism evidence="3 4">
    <name type="scientific">Candidatus Segetimicrobium genomatis</name>
    <dbReference type="NCBI Taxonomy" id="2569760"/>
    <lineage>
        <taxon>Bacteria</taxon>
        <taxon>Bacillati</taxon>
        <taxon>Candidatus Sysuimicrobiota</taxon>
        <taxon>Candidatus Sysuimicrobiia</taxon>
        <taxon>Candidatus Sysuimicrobiales</taxon>
        <taxon>Candidatus Segetimicrobiaceae</taxon>
        <taxon>Candidatus Segetimicrobium</taxon>
    </lineage>
</organism>